<dbReference type="AlphaFoldDB" id="A0A1Y5PPM5"/>
<accession>A0A1Y5PPM5</accession>
<proteinExistence type="predicted"/>
<sequence>MQPGALATVKAVPAGAVAFIAHLFWFGRPARGR</sequence>
<keyword evidence="1" id="KW-1133">Transmembrane helix</keyword>
<evidence type="ECO:0000256" key="1">
    <source>
        <dbReference type="SAM" id="Phobius"/>
    </source>
</evidence>
<keyword evidence="1" id="KW-0812">Transmembrane</keyword>
<evidence type="ECO:0000313" key="2">
    <source>
        <dbReference type="EMBL" id="SBS79330.1"/>
    </source>
</evidence>
<reference evidence="2" key="1">
    <citation type="submission" date="2016-03" db="EMBL/GenBank/DDBJ databases">
        <authorList>
            <person name="Ploux O."/>
        </authorList>
    </citation>
    <scope>NUCLEOTIDE SEQUENCE</scope>
    <source>
        <strain evidence="2">UC10</strain>
    </source>
</reference>
<name>A0A1Y5PPM5_9MYCO</name>
<gene>
    <name evidence="2" type="ORF">MHPYR_740005</name>
</gene>
<feature type="transmembrane region" description="Helical" evidence="1">
    <location>
        <begin position="6"/>
        <end position="26"/>
    </location>
</feature>
<protein>
    <submittedName>
        <fullName evidence="2">Uncharacterized protein</fullName>
    </submittedName>
</protein>
<keyword evidence="1" id="KW-0472">Membrane</keyword>
<organism evidence="2">
    <name type="scientific">uncultured Mycobacterium sp</name>
    <dbReference type="NCBI Taxonomy" id="171292"/>
    <lineage>
        <taxon>Bacteria</taxon>
        <taxon>Bacillati</taxon>
        <taxon>Actinomycetota</taxon>
        <taxon>Actinomycetes</taxon>
        <taxon>Mycobacteriales</taxon>
        <taxon>Mycobacteriaceae</taxon>
        <taxon>Mycobacterium</taxon>
        <taxon>environmental samples</taxon>
    </lineage>
</organism>
<dbReference type="EMBL" id="FLQS01000072">
    <property type="protein sequence ID" value="SBS79330.1"/>
    <property type="molecule type" value="Genomic_DNA"/>
</dbReference>